<evidence type="ECO:0000313" key="4">
    <source>
        <dbReference type="Proteomes" id="UP000027920"/>
    </source>
</evidence>
<keyword evidence="4" id="KW-1185">Reference proteome</keyword>
<evidence type="ECO:0000256" key="1">
    <source>
        <dbReference type="ARBA" id="ARBA00001974"/>
    </source>
</evidence>
<dbReference type="PANTHER" id="PTHR42877">
    <property type="entry name" value="L-ORNITHINE N(5)-MONOOXYGENASE-RELATED"/>
    <property type="match status" value="1"/>
</dbReference>
<dbReference type="PANTHER" id="PTHR42877:SF1">
    <property type="entry name" value="FAD-BINDING MONOOXYGENASE STCW"/>
    <property type="match status" value="1"/>
</dbReference>
<dbReference type="InterPro" id="IPR051209">
    <property type="entry name" value="FAD-bind_Monooxygenase_sf"/>
</dbReference>
<reference evidence="3 4" key="1">
    <citation type="submission" date="2013-03" db="EMBL/GenBank/DDBJ databases">
        <title>The Genome Sequence of Exophiala aquamarina CBS 119918.</title>
        <authorList>
            <consortium name="The Broad Institute Genomics Platform"/>
            <person name="Cuomo C."/>
            <person name="de Hoog S."/>
            <person name="Gorbushina A."/>
            <person name="Walker B."/>
            <person name="Young S.K."/>
            <person name="Zeng Q."/>
            <person name="Gargeya S."/>
            <person name="Fitzgerald M."/>
            <person name="Haas B."/>
            <person name="Abouelleil A."/>
            <person name="Allen A.W."/>
            <person name="Alvarado L."/>
            <person name="Arachchi H.M."/>
            <person name="Berlin A.M."/>
            <person name="Chapman S.B."/>
            <person name="Gainer-Dewar J."/>
            <person name="Goldberg J."/>
            <person name="Griggs A."/>
            <person name="Gujja S."/>
            <person name="Hansen M."/>
            <person name="Howarth C."/>
            <person name="Imamovic A."/>
            <person name="Ireland A."/>
            <person name="Larimer J."/>
            <person name="McCowan C."/>
            <person name="Murphy C."/>
            <person name="Pearson M."/>
            <person name="Poon T.W."/>
            <person name="Priest M."/>
            <person name="Roberts A."/>
            <person name="Saif S."/>
            <person name="Shea T."/>
            <person name="Sisk P."/>
            <person name="Sykes S."/>
            <person name="Wortman J."/>
            <person name="Nusbaum C."/>
            <person name="Birren B."/>
        </authorList>
    </citation>
    <scope>NUCLEOTIDE SEQUENCE [LARGE SCALE GENOMIC DNA]</scope>
    <source>
        <strain evidence="3 4">CBS 119918</strain>
    </source>
</reference>
<comment type="similarity">
    <text evidence="2">Belongs to the FAD-binding monooxygenase family.</text>
</comment>
<evidence type="ECO:0000313" key="3">
    <source>
        <dbReference type="EMBL" id="KEF53090.1"/>
    </source>
</evidence>
<dbReference type="VEuPathDB" id="FungiDB:A1O9_10998"/>
<dbReference type="GeneID" id="25285899"/>
<protein>
    <submittedName>
        <fullName evidence="3">Uncharacterized protein</fullName>
    </submittedName>
</protein>
<dbReference type="AlphaFoldDB" id="A0A072PBX2"/>
<proteinExistence type="inferred from homology"/>
<sequence>MLQFPNFMIFSGPTWPVENGSVIGSLHRVSDYALQLIKKMQNENIHSWTPRQDITRRLNRFHEHAQEWINHTVWKDNCNSWYRNNETGQVNAVWPGSSMPYQQVIEQRRYEDLEIEYFFKLL</sequence>
<dbReference type="RefSeq" id="XP_013255680.1">
    <property type="nucleotide sequence ID" value="XM_013400226.1"/>
</dbReference>
<accession>A0A072PBX2</accession>
<dbReference type="OrthoDB" id="74360at2759"/>
<comment type="caution">
    <text evidence="3">The sequence shown here is derived from an EMBL/GenBank/DDBJ whole genome shotgun (WGS) entry which is preliminary data.</text>
</comment>
<name>A0A072PBX2_9EURO</name>
<dbReference type="Gene3D" id="3.50.50.60">
    <property type="entry name" value="FAD/NAD(P)-binding domain"/>
    <property type="match status" value="1"/>
</dbReference>
<evidence type="ECO:0000256" key="2">
    <source>
        <dbReference type="ARBA" id="ARBA00010139"/>
    </source>
</evidence>
<dbReference type="Proteomes" id="UP000027920">
    <property type="component" value="Unassembled WGS sequence"/>
</dbReference>
<comment type="cofactor">
    <cofactor evidence="1">
        <name>FAD</name>
        <dbReference type="ChEBI" id="CHEBI:57692"/>
    </cofactor>
</comment>
<dbReference type="HOGENOM" id="CLU_120074_0_0_1"/>
<dbReference type="EMBL" id="AMGV01000015">
    <property type="protein sequence ID" value="KEF53090.1"/>
    <property type="molecule type" value="Genomic_DNA"/>
</dbReference>
<gene>
    <name evidence="3" type="ORF">A1O9_10998</name>
</gene>
<organism evidence="3 4">
    <name type="scientific">Exophiala aquamarina CBS 119918</name>
    <dbReference type="NCBI Taxonomy" id="1182545"/>
    <lineage>
        <taxon>Eukaryota</taxon>
        <taxon>Fungi</taxon>
        <taxon>Dikarya</taxon>
        <taxon>Ascomycota</taxon>
        <taxon>Pezizomycotina</taxon>
        <taxon>Eurotiomycetes</taxon>
        <taxon>Chaetothyriomycetidae</taxon>
        <taxon>Chaetothyriales</taxon>
        <taxon>Herpotrichiellaceae</taxon>
        <taxon>Exophiala</taxon>
    </lineage>
</organism>
<dbReference type="InterPro" id="IPR036188">
    <property type="entry name" value="FAD/NAD-bd_sf"/>
</dbReference>